<evidence type="ECO:0000313" key="2">
    <source>
        <dbReference type="EMBL" id="EGU84366.1"/>
    </source>
</evidence>
<protein>
    <submittedName>
        <fullName evidence="2">Uncharacterized protein</fullName>
    </submittedName>
</protein>
<proteinExistence type="predicted"/>
<feature type="region of interest" description="Disordered" evidence="1">
    <location>
        <begin position="255"/>
        <end position="291"/>
    </location>
</feature>
<dbReference type="EMBL" id="AFQF01001643">
    <property type="protein sequence ID" value="EGU84366.1"/>
    <property type="molecule type" value="Genomic_DNA"/>
</dbReference>
<feature type="compositionally biased region" description="Basic and acidic residues" evidence="1">
    <location>
        <begin position="255"/>
        <end position="269"/>
    </location>
</feature>
<dbReference type="AlphaFoldDB" id="F9FFE1"/>
<reference evidence="2" key="1">
    <citation type="journal article" date="2012" name="Mol. Plant Microbe Interact.">
        <title>A highly conserved effector in Fusarium oxysporum is required for full virulence on Arabidopsis.</title>
        <authorList>
            <person name="Thatcher L.F."/>
            <person name="Gardiner D.M."/>
            <person name="Kazan K."/>
            <person name="Manners J."/>
        </authorList>
    </citation>
    <scope>NUCLEOTIDE SEQUENCE [LARGE SCALE GENOMIC DNA]</scope>
    <source>
        <strain evidence="2">Fo5176</strain>
    </source>
</reference>
<gene>
    <name evidence="2" type="ORF">FOXB_05120</name>
</gene>
<name>F9FFE1_FUSOF</name>
<evidence type="ECO:0000256" key="1">
    <source>
        <dbReference type="SAM" id="MobiDB-lite"/>
    </source>
</evidence>
<accession>F9FFE1</accession>
<organism evidence="2">
    <name type="scientific">Fusarium oxysporum (strain Fo5176)</name>
    <name type="common">Fusarium vascular wilt</name>
    <dbReference type="NCBI Taxonomy" id="660025"/>
    <lineage>
        <taxon>Eukaryota</taxon>
        <taxon>Fungi</taxon>
        <taxon>Dikarya</taxon>
        <taxon>Ascomycota</taxon>
        <taxon>Pezizomycotina</taxon>
        <taxon>Sordariomycetes</taxon>
        <taxon>Hypocreomycetidae</taxon>
        <taxon>Hypocreales</taxon>
        <taxon>Nectriaceae</taxon>
        <taxon>Fusarium</taxon>
        <taxon>Fusarium oxysporum species complex</taxon>
    </lineage>
</organism>
<sequence length="309" mass="35695">MSFEDLMRESIRAIEILPTAPDESKRTENRSRGIHALWHDSMLDNGEEHSKYHASLRQLHELGLLIVSFSRFLEGDHETLGGPNSRFDFEARTIPMVYFLMPRGERSDMFIEKLMSNTELAVCIWDAKDEFAAGVDRSSEELSNKNVKGMNFECRIERSWNHHPSWIRSVVVPFEYCPEIDDETVKRFLENDNPYFCVVGMKINWNDYLERSPLGFLEKIKGFDLLKHIEQAKKLSVDGLAGAYTQLNDKKVEELSGLPSKEEAKKSSEDGLAGAYKQMNHNDRYPTPFEELSGLQNKIEAKKRRKVSR</sequence>
<comment type="caution">
    <text evidence="2">The sequence shown here is derived from an EMBL/GenBank/DDBJ whole genome shotgun (WGS) entry which is preliminary data.</text>
</comment>